<reference evidence="5 6" key="1">
    <citation type="journal article" date="2010" name="Stand. Genomic Sci.">
        <title>Complete genome sequence of Thermosphaera aggregans type strain (M11TL).</title>
        <authorList>
            <person name="Spring S."/>
            <person name="Rachel R."/>
            <person name="Lapidus A."/>
            <person name="Davenport K."/>
            <person name="Tice H."/>
            <person name="Copeland A."/>
            <person name="Cheng J.F."/>
            <person name="Lucas S."/>
            <person name="Chen F."/>
            <person name="Nolan M."/>
            <person name="Bruce D."/>
            <person name="Goodwin L."/>
            <person name="Pitluck S."/>
            <person name="Ivanova N."/>
            <person name="Mavromatis K."/>
            <person name="Ovchinnikova G."/>
            <person name="Pati A."/>
            <person name="Chen A."/>
            <person name="Palaniappan K."/>
            <person name="Land M."/>
            <person name="Hauser L."/>
            <person name="Chang Y.J."/>
            <person name="Jeffries C.C."/>
            <person name="Brettin T."/>
            <person name="Detter J.C."/>
            <person name="Tapia R."/>
            <person name="Han C."/>
            <person name="Heimerl T."/>
            <person name="Weikl F."/>
            <person name="Brambilla E."/>
            <person name="Goker M."/>
            <person name="Bristow J."/>
            <person name="Eisen J.A."/>
            <person name="Markowitz V."/>
            <person name="Hugenholtz P."/>
            <person name="Kyrpides N.C."/>
            <person name="Klenk H.P."/>
        </authorList>
    </citation>
    <scope>NUCLEOTIDE SEQUENCE [LARGE SCALE GENOMIC DNA]</scope>
    <source>
        <strain evidence="6">DSM 11486 / M11TL</strain>
    </source>
</reference>
<keyword evidence="1" id="KW-0813">Transport</keyword>
<dbReference type="PROSITE" id="PS00211">
    <property type="entry name" value="ABC_TRANSPORTER_1"/>
    <property type="match status" value="1"/>
</dbReference>
<evidence type="ECO:0000313" key="6">
    <source>
        <dbReference type="Proteomes" id="UP000002376"/>
    </source>
</evidence>
<evidence type="ECO:0000313" key="5">
    <source>
        <dbReference type="EMBL" id="ADG90624.1"/>
    </source>
</evidence>
<name>D5U0H4_THEAM</name>
<gene>
    <name evidence="5" type="ordered locus">Tagg_0349</name>
</gene>
<dbReference type="Proteomes" id="UP000002376">
    <property type="component" value="Chromosome"/>
</dbReference>
<evidence type="ECO:0000256" key="2">
    <source>
        <dbReference type="ARBA" id="ARBA00022741"/>
    </source>
</evidence>
<dbReference type="PANTHER" id="PTHR42711:SF18">
    <property type="entry name" value="ABC TRANSPORTER, ATP-BINDING PROTEIN"/>
    <property type="match status" value="1"/>
</dbReference>
<dbReference type="GO" id="GO:0005524">
    <property type="term" value="F:ATP binding"/>
    <property type="evidence" value="ECO:0007669"/>
    <property type="project" value="UniProtKB-KW"/>
</dbReference>
<keyword evidence="6" id="KW-1185">Reference proteome</keyword>
<dbReference type="EMBL" id="CP001939">
    <property type="protein sequence ID" value="ADG90624.1"/>
    <property type="molecule type" value="Genomic_DNA"/>
</dbReference>
<dbReference type="Gene3D" id="3.40.50.300">
    <property type="entry name" value="P-loop containing nucleotide triphosphate hydrolases"/>
    <property type="match status" value="1"/>
</dbReference>
<accession>D5U0H4</accession>
<sequence length="333" mass="36930">MMLVKTIIVEHLRKRYRVREGFRKTRFIDAIKDVSFSVNKGEIHALLGPNGAGKTTTIKILSTLLLPDGGFVSINGYDVVKEAEKVRKIIGLAIDVSKGFYSSLSGFENLIFYGLLKGLSLSDSRRRAREVLELVGLEELRASDTPYFAYSLGMRARLAIAKALLNDPEVLLLDEPTLGLDVESSRHVREMLVKLAGEEKTILVTGHNMHEIEMISDAVTIINKGEVVASGTPSELKNRVGLVFRLRLQTTLDSEPLLKKTISDSLSVKRITSKMSNNGRVEINAIISSSREDIVEALFKASKEQGVRILDLQLMEPSLEDAYLAILGVLDEY</sequence>
<dbReference type="PANTHER" id="PTHR42711">
    <property type="entry name" value="ABC TRANSPORTER ATP-BINDING PROTEIN"/>
    <property type="match status" value="1"/>
</dbReference>
<dbReference type="GO" id="GO:0016887">
    <property type="term" value="F:ATP hydrolysis activity"/>
    <property type="evidence" value="ECO:0007669"/>
    <property type="project" value="InterPro"/>
</dbReference>
<dbReference type="SUPFAM" id="SSF52540">
    <property type="entry name" value="P-loop containing nucleoside triphosphate hydrolases"/>
    <property type="match status" value="1"/>
</dbReference>
<keyword evidence="2" id="KW-0547">Nucleotide-binding</keyword>
<dbReference type="SMART" id="SM00382">
    <property type="entry name" value="AAA"/>
    <property type="match status" value="1"/>
</dbReference>
<dbReference type="eggNOG" id="arCOG00194">
    <property type="taxonomic scope" value="Archaea"/>
</dbReference>
<dbReference type="HOGENOM" id="CLU_000604_1_2_2"/>
<dbReference type="InterPro" id="IPR027417">
    <property type="entry name" value="P-loop_NTPase"/>
</dbReference>
<feature type="domain" description="ABC transporter" evidence="4">
    <location>
        <begin position="16"/>
        <end position="249"/>
    </location>
</feature>
<organism evidence="5 6">
    <name type="scientific">Thermosphaera aggregans (strain DSM 11486 / M11TL)</name>
    <dbReference type="NCBI Taxonomy" id="633148"/>
    <lineage>
        <taxon>Archaea</taxon>
        <taxon>Thermoproteota</taxon>
        <taxon>Thermoprotei</taxon>
        <taxon>Desulfurococcales</taxon>
        <taxon>Desulfurococcaceae</taxon>
        <taxon>Thermosphaera</taxon>
    </lineage>
</organism>
<dbReference type="Pfam" id="PF00005">
    <property type="entry name" value="ABC_tran"/>
    <property type="match status" value="1"/>
</dbReference>
<dbReference type="KEGG" id="tag:Tagg_0349"/>
<dbReference type="AlphaFoldDB" id="D5U0H4"/>
<evidence type="ECO:0000259" key="4">
    <source>
        <dbReference type="PROSITE" id="PS50893"/>
    </source>
</evidence>
<dbReference type="InterPro" id="IPR017871">
    <property type="entry name" value="ABC_transporter-like_CS"/>
</dbReference>
<evidence type="ECO:0000256" key="3">
    <source>
        <dbReference type="ARBA" id="ARBA00022840"/>
    </source>
</evidence>
<dbReference type="InterPro" id="IPR050763">
    <property type="entry name" value="ABC_transporter_ATP-binding"/>
</dbReference>
<evidence type="ECO:0000256" key="1">
    <source>
        <dbReference type="ARBA" id="ARBA00022448"/>
    </source>
</evidence>
<dbReference type="PROSITE" id="PS50893">
    <property type="entry name" value="ABC_TRANSPORTER_2"/>
    <property type="match status" value="1"/>
</dbReference>
<dbReference type="STRING" id="633148.Tagg_0349"/>
<dbReference type="InterPro" id="IPR003439">
    <property type="entry name" value="ABC_transporter-like_ATP-bd"/>
</dbReference>
<protein>
    <submittedName>
        <fullName evidence="5">ABC transporter related protein</fullName>
    </submittedName>
</protein>
<keyword evidence="3" id="KW-0067">ATP-binding</keyword>
<reference evidence="6" key="2">
    <citation type="journal article" date="2010" name="Stand. Genomic Sci.">
        <title>Complete genome sequence of Thermosphaera aggregans type strain (M11TLT).</title>
        <authorList>
            <person name="Spring S."/>
            <person name="Rachel R."/>
            <person name="Lapidus A."/>
            <person name="Davenport K."/>
            <person name="Tice H."/>
            <person name="Copeland A."/>
            <person name="Cheng J.-F."/>
            <person name="Lucas S."/>
            <person name="Chen F."/>
            <person name="Nolan M."/>
            <person name="Bruce D."/>
            <person name="Goodwin L."/>
            <person name="Pitluck S."/>
            <person name="Ivanova N."/>
            <person name="Mavromatis K."/>
            <person name="Ovchinnikova G."/>
            <person name="Pati A."/>
            <person name="Chen A."/>
            <person name="Palaniappan K."/>
            <person name="Land M."/>
            <person name="Hauser L."/>
            <person name="Chang Y.-J."/>
            <person name="Jeffries C.C."/>
            <person name="Brettin T."/>
            <person name="Detter J.C."/>
            <person name="Tapia R."/>
            <person name="Han C."/>
            <person name="Heimerl T."/>
            <person name="Weikl F."/>
            <person name="Brambilla E."/>
            <person name="Goker M."/>
            <person name="Bristow J."/>
            <person name="Eisen J.A."/>
            <person name="Markowitz V."/>
            <person name="Hugenholtz P."/>
            <person name="Kyrpides N.C."/>
            <person name="Klenk H.-P."/>
        </authorList>
    </citation>
    <scope>NUCLEOTIDE SEQUENCE [LARGE SCALE GENOMIC DNA]</scope>
    <source>
        <strain evidence="6">DSM 11486 / M11TL</strain>
    </source>
</reference>
<proteinExistence type="predicted"/>
<dbReference type="InterPro" id="IPR003593">
    <property type="entry name" value="AAA+_ATPase"/>
</dbReference>
<reference key="3">
    <citation type="submission" date="2010-02" db="EMBL/GenBank/DDBJ databases">
        <title>Complete genome sequence of Thermosphaera aggregans type strain (M11TL).</title>
        <authorList>
            <consortium name="US DOE Joint Genome Institute (JGI-PGF)"/>
            <person name="Spring S."/>
            <person name="Lapidus A."/>
            <person name="Munk C."/>
            <person name="Schroeder M."/>
            <person name="Glavina Del Rio T."/>
            <person name="Tice H."/>
            <person name="Copeland A."/>
            <person name="Cheng J.-F."/>
            <person name="Lucas S."/>
            <person name="Chen F."/>
            <person name="Nolan M."/>
            <person name="Bruce D."/>
            <person name="Goodwin L."/>
            <person name="Pitluck S."/>
            <person name="Ivanova N."/>
            <person name="Mavromatis K."/>
            <person name="Ovchinnikova G."/>
            <person name="Pati A."/>
            <person name="Chen A."/>
            <person name="Palaniappan K."/>
            <person name="Land M."/>
            <person name="Hauser L."/>
            <person name="Chang Y.-J."/>
            <person name="Jeffries C.C."/>
            <person name="Brettin T."/>
            <person name="Detter J.C."/>
            <person name="Tapia R."/>
            <person name="Han C."/>
            <person name="Chain P."/>
            <person name="Heimerl T."/>
            <person name="Weik F."/>
            <person name="Goker M."/>
            <person name="Rachel R."/>
            <person name="Bristow J."/>
            <person name="Eisen J.A."/>
            <person name="Markowitz V."/>
            <person name="Hugenholtz P."/>
            <person name="Kyrpides N.C."/>
            <person name="Klenk H.-P."/>
        </authorList>
    </citation>
    <scope>NUCLEOTIDE SEQUENCE</scope>
    <source>
        <strain>DSM 11486</strain>
    </source>
</reference>